<dbReference type="AlphaFoldDB" id="V8CD75"/>
<feature type="region of interest" description="Disordered" evidence="1">
    <location>
        <begin position="126"/>
        <end position="158"/>
    </location>
</feature>
<feature type="compositionally biased region" description="Basic and acidic residues" evidence="1">
    <location>
        <begin position="126"/>
        <end position="139"/>
    </location>
</feature>
<dbReference type="PATRIC" id="fig|1357400.3.peg.387"/>
<dbReference type="EMBL" id="AZJI01000001">
    <property type="protein sequence ID" value="ETD24945.1"/>
    <property type="molecule type" value="Genomic_DNA"/>
</dbReference>
<dbReference type="Proteomes" id="UP000018731">
    <property type="component" value="Unassembled WGS sequence"/>
</dbReference>
<proteinExistence type="predicted"/>
<dbReference type="STRING" id="1357400.HMPREF2086_00279"/>
<evidence type="ECO:0000313" key="3">
    <source>
        <dbReference type="Proteomes" id="UP000018731"/>
    </source>
</evidence>
<dbReference type="Pfam" id="PF14305">
    <property type="entry name" value="ATPgrasp_TupA"/>
    <property type="match status" value="1"/>
</dbReference>
<dbReference type="eggNOG" id="COG1216">
    <property type="taxonomic scope" value="Bacteria"/>
</dbReference>
<dbReference type="HOGENOM" id="CLU_056705_2_0_7"/>
<feature type="compositionally biased region" description="Low complexity" evidence="1">
    <location>
        <begin position="141"/>
        <end position="158"/>
    </location>
</feature>
<protein>
    <submittedName>
        <fullName evidence="2">Uncharacterized protein</fullName>
    </submittedName>
</protein>
<gene>
    <name evidence="2" type="ORF">HMPREF2086_00279</name>
</gene>
<sequence length="405" mass="47408">MPNTQDTQTKPQSAFQRFKAPIRKSLIYKVIFHPIRSIKNRETLFMTDDERFLYLRHKDIFGYKADFKNPKTFNEKIIHRILYDRNPIYTYLADKLKARIYIANKLQGFTQDNIGIREREREQRNLNLAESKDNLRDSKQNNNSNISDDSNSSNSIDSNTLQTLQQPIDSLSSKLFDTNACEFLPKLYGIWKSVDDIDFDKLPNSFVLKTNHDCGGVVLVPNKQDFLANKDNFNKEMQKLRKHLARNYYEFVKEYHYKDIEPRVFAEELLLQDNADPTTYKFHIFKGNEAHNFIQVTTERFSDNYQRAIMDYEWNLTPFGLAYDNSKVKKIPSIPTTLQSMINIAHILANPFNYVRVDLYNIDCGNGAFAPFVGELTWTPMGGVDKFVPIEYDKIIGNLWHIKDS</sequence>
<accession>V8CD75</accession>
<comment type="caution">
    <text evidence="2">The sequence shown here is derived from an EMBL/GenBank/DDBJ whole genome shotgun (WGS) entry which is preliminary data.</text>
</comment>
<evidence type="ECO:0000256" key="1">
    <source>
        <dbReference type="SAM" id="MobiDB-lite"/>
    </source>
</evidence>
<name>V8CD75_9HELI</name>
<dbReference type="RefSeq" id="WP_023926947.1">
    <property type="nucleotide sequence ID" value="NZ_KI669454.1"/>
</dbReference>
<dbReference type="InterPro" id="IPR029465">
    <property type="entry name" value="ATPgrasp_TupA"/>
</dbReference>
<reference evidence="2 3" key="1">
    <citation type="journal article" date="2014" name="Genome Announc.">
        <title>Draft genome sequences of six enterohepatic helicobacter species isolated from humans and one from rhesus macaques.</title>
        <authorList>
            <person name="Shen Z."/>
            <person name="Sheh A."/>
            <person name="Young S.K."/>
            <person name="Abouelliel A."/>
            <person name="Ward D.V."/>
            <person name="Earl A.M."/>
            <person name="Fox J.G."/>
        </authorList>
    </citation>
    <scope>NUCLEOTIDE SEQUENCE [LARGE SCALE GENOMIC DNA]</scope>
    <source>
        <strain evidence="2 3">MIT 99-5501</strain>
    </source>
</reference>
<organism evidence="2 3">
    <name type="scientific">Helicobacter macacae MIT 99-5501</name>
    <dbReference type="NCBI Taxonomy" id="1357400"/>
    <lineage>
        <taxon>Bacteria</taxon>
        <taxon>Pseudomonadati</taxon>
        <taxon>Campylobacterota</taxon>
        <taxon>Epsilonproteobacteria</taxon>
        <taxon>Campylobacterales</taxon>
        <taxon>Helicobacteraceae</taxon>
        <taxon>Helicobacter</taxon>
    </lineage>
</organism>
<keyword evidence="3" id="KW-1185">Reference proteome</keyword>
<evidence type="ECO:0000313" key="2">
    <source>
        <dbReference type="EMBL" id="ETD24945.1"/>
    </source>
</evidence>